<evidence type="ECO:0000313" key="7">
    <source>
        <dbReference type="EMBL" id="TCS82381.1"/>
    </source>
</evidence>
<evidence type="ECO:0000313" key="8">
    <source>
        <dbReference type="Proteomes" id="UP000295726"/>
    </source>
</evidence>
<dbReference type="GO" id="GO:0016020">
    <property type="term" value="C:membrane"/>
    <property type="evidence" value="ECO:0007669"/>
    <property type="project" value="UniProtKB-SubCell"/>
</dbReference>
<feature type="transmembrane region" description="Helical" evidence="6">
    <location>
        <begin position="240"/>
        <end position="264"/>
    </location>
</feature>
<dbReference type="RefSeq" id="WP_243117321.1">
    <property type="nucleotide sequence ID" value="NZ_DAIRMY010000033.1"/>
</dbReference>
<feature type="transmembrane region" description="Helical" evidence="6">
    <location>
        <begin position="276"/>
        <end position="296"/>
    </location>
</feature>
<dbReference type="PANTHER" id="PTHR11101">
    <property type="entry name" value="PHOSPHATE TRANSPORTER"/>
    <property type="match status" value="1"/>
</dbReference>
<proteinExistence type="predicted"/>
<feature type="transmembrane region" description="Helical" evidence="6">
    <location>
        <begin position="331"/>
        <end position="352"/>
    </location>
</feature>
<evidence type="ECO:0000256" key="4">
    <source>
        <dbReference type="ARBA" id="ARBA00022989"/>
    </source>
</evidence>
<evidence type="ECO:0000256" key="6">
    <source>
        <dbReference type="SAM" id="Phobius"/>
    </source>
</evidence>
<keyword evidence="2" id="KW-0813">Transport</keyword>
<feature type="transmembrane region" description="Helical" evidence="6">
    <location>
        <begin position="158"/>
        <end position="183"/>
    </location>
</feature>
<feature type="transmembrane region" description="Helical" evidence="6">
    <location>
        <begin position="61"/>
        <end position="79"/>
    </location>
</feature>
<dbReference type="InterPro" id="IPR001204">
    <property type="entry name" value="Phos_transporter"/>
</dbReference>
<evidence type="ECO:0000256" key="5">
    <source>
        <dbReference type="ARBA" id="ARBA00023136"/>
    </source>
</evidence>
<reference evidence="7 8" key="1">
    <citation type="submission" date="2019-03" db="EMBL/GenBank/DDBJ databases">
        <title>Genomic Encyclopedia of Type Strains, Phase IV (KMG-IV): sequencing the most valuable type-strain genomes for metagenomic binning, comparative biology and taxonomic classification.</title>
        <authorList>
            <person name="Goeker M."/>
        </authorList>
    </citation>
    <scope>NUCLEOTIDE SEQUENCE [LARGE SCALE GENOMIC DNA]</scope>
    <source>
        <strain evidence="7 8">DSM 29489</strain>
    </source>
</reference>
<accession>A0A4R3KI74</accession>
<sequence>MLWKEMKMYNFGEFLAQTKDNPALLITVVLTLAVILVNGWTDAPNAIATAVSTKAIPPRPAITMAAIFNFLGILVMTAINKNVAQTIYNMVDFGDNAHQALVALCAAMVAIVLWAVAAWAFGIPTSESHALIAGLTGAAIAMHGGLGGVNGSEWLKVIYGLVLSTVLGFVLGYVVVKLIGLIFSKVDRRKTTGIFQNAQIGGAAAMAFMHGAQDGQKFMGVFLLGIALNNGDTNAGMFEIPFWLIVICSLVMGLGTSIGGYKIIKAVGMDMVKLETYQGFAADLAGAGCLLVSSLTGMPVSTTHTKTTAIMGVGAAKSIKRVDWSVVKEMVLTWILTFPGCGLIGFAMAKLFTMFF</sequence>
<comment type="caution">
    <text evidence="7">The sequence shown here is derived from an EMBL/GenBank/DDBJ whole genome shotgun (WGS) entry which is preliminary data.</text>
</comment>
<feature type="transmembrane region" description="Helical" evidence="6">
    <location>
        <begin position="21"/>
        <end position="41"/>
    </location>
</feature>
<keyword evidence="5 6" id="KW-0472">Membrane</keyword>
<dbReference type="Proteomes" id="UP000295726">
    <property type="component" value="Unassembled WGS sequence"/>
</dbReference>
<name>A0A4R3KI74_9FIRM</name>
<gene>
    <name evidence="7" type="ORF">EDD59_102251</name>
</gene>
<comment type="subcellular location">
    <subcellularLocation>
        <location evidence="1">Membrane</location>
        <topology evidence="1">Multi-pass membrane protein</topology>
    </subcellularLocation>
</comment>
<dbReference type="GO" id="GO:0035435">
    <property type="term" value="P:phosphate ion transmembrane transport"/>
    <property type="evidence" value="ECO:0007669"/>
    <property type="project" value="TreeGrafter"/>
</dbReference>
<dbReference type="PANTHER" id="PTHR11101:SF80">
    <property type="entry name" value="PHOSPHATE TRANSPORTER"/>
    <property type="match status" value="1"/>
</dbReference>
<keyword evidence="8" id="KW-1185">Reference proteome</keyword>
<evidence type="ECO:0000256" key="1">
    <source>
        <dbReference type="ARBA" id="ARBA00004141"/>
    </source>
</evidence>
<dbReference type="EMBL" id="SLZZ01000002">
    <property type="protein sequence ID" value="TCS82381.1"/>
    <property type="molecule type" value="Genomic_DNA"/>
</dbReference>
<dbReference type="GO" id="GO:0005315">
    <property type="term" value="F:phosphate transmembrane transporter activity"/>
    <property type="evidence" value="ECO:0007669"/>
    <property type="project" value="InterPro"/>
</dbReference>
<organism evidence="7 8">
    <name type="scientific">Muricomes intestini</name>
    <dbReference type="NCBI Taxonomy" id="1796634"/>
    <lineage>
        <taxon>Bacteria</taxon>
        <taxon>Bacillati</taxon>
        <taxon>Bacillota</taxon>
        <taxon>Clostridia</taxon>
        <taxon>Lachnospirales</taxon>
        <taxon>Lachnospiraceae</taxon>
        <taxon>Muricomes</taxon>
    </lineage>
</organism>
<keyword evidence="3 6" id="KW-0812">Transmembrane</keyword>
<evidence type="ECO:0000256" key="3">
    <source>
        <dbReference type="ARBA" id="ARBA00022692"/>
    </source>
</evidence>
<feature type="transmembrane region" description="Helical" evidence="6">
    <location>
        <begin position="100"/>
        <end position="122"/>
    </location>
</feature>
<keyword evidence="4 6" id="KW-1133">Transmembrane helix</keyword>
<protein>
    <submittedName>
        <fullName evidence="7">PiT family inorganic phosphate transporter</fullName>
    </submittedName>
</protein>
<dbReference type="Pfam" id="PF01384">
    <property type="entry name" value="PHO4"/>
    <property type="match status" value="1"/>
</dbReference>
<dbReference type="AlphaFoldDB" id="A0A4R3KI74"/>
<evidence type="ECO:0000256" key="2">
    <source>
        <dbReference type="ARBA" id="ARBA00022448"/>
    </source>
</evidence>